<dbReference type="Gene3D" id="3.40.630.30">
    <property type="match status" value="1"/>
</dbReference>
<dbReference type="InterPro" id="IPR050276">
    <property type="entry name" value="MshD_Acetyltransferase"/>
</dbReference>
<dbReference type="RefSeq" id="WP_145311276.1">
    <property type="nucleotide sequence ID" value="NZ_CP037452.1"/>
</dbReference>
<dbReference type="PROSITE" id="PS51186">
    <property type="entry name" value="GNAT"/>
    <property type="match status" value="1"/>
</dbReference>
<evidence type="ECO:0000259" key="1">
    <source>
        <dbReference type="PROSITE" id="PS51186"/>
    </source>
</evidence>
<gene>
    <name evidence="2" type="ORF">Enr17x_39490</name>
</gene>
<evidence type="ECO:0000313" key="3">
    <source>
        <dbReference type="Proteomes" id="UP000318313"/>
    </source>
</evidence>
<protein>
    <recommendedName>
        <fullName evidence="1">N-acetyltransferase domain-containing protein</fullName>
    </recommendedName>
</protein>
<dbReference type="Proteomes" id="UP000318313">
    <property type="component" value="Chromosome"/>
</dbReference>
<keyword evidence="3" id="KW-1185">Reference proteome</keyword>
<dbReference type="PANTHER" id="PTHR43617">
    <property type="entry name" value="L-AMINO ACID N-ACETYLTRANSFERASE"/>
    <property type="match status" value="1"/>
</dbReference>
<accession>A0A518IFN8</accession>
<dbReference type="EMBL" id="CP037452">
    <property type="protein sequence ID" value="QDV51890.1"/>
    <property type="molecule type" value="Genomic_DNA"/>
</dbReference>
<name>A0A518IFN8_9PLAN</name>
<proteinExistence type="predicted"/>
<sequence>MIIRPEEPEDIATIRHVEKQAFGQPAEADLVDRLRTACPEQISLVVIIENQLVGHILFTPAVIEYEDGAKLGGFGLAPVAVLPTFQKQGVGTALIQAGLEVLQDRKQSFVIVLGQHEFYPRFGFQPASQYQITCQFAGENPEAFMIHLLNNKGFQSKAGVARYHSVFYSL</sequence>
<dbReference type="GO" id="GO:0016747">
    <property type="term" value="F:acyltransferase activity, transferring groups other than amino-acyl groups"/>
    <property type="evidence" value="ECO:0007669"/>
    <property type="project" value="InterPro"/>
</dbReference>
<dbReference type="SUPFAM" id="SSF55729">
    <property type="entry name" value="Acyl-CoA N-acyltransferases (Nat)"/>
    <property type="match status" value="1"/>
</dbReference>
<dbReference type="KEGG" id="gfm:Enr17x_39490"/>
<dbReference type="InterPro" id="IPR000182">
    <property type="entry name" value="GNAT_dom"/>
</dbReference>
<reference evidence="2 3" key="1">
    <citation type="submission" date="2019-03" db="EMBL/GenBank/DDBJ databases">
        <title>Deep-cultivation of Planctomycetes and their phenomic and genomic characterization uncovers novel biology.</title>
        <authorList>
            <person name="Wiegand S."/>
            <person name="Jogler M."/>
            <person name="Boedeker C."/>
            <person name="Pinto D."/>
            <person name="Vollmers J."/>
            <person name="Rivas-Marin E."/>
            <person name="Kohn T."/>
            <person name="Peeters S.H."/>
            <person name="Heuer A."/>
            <person name="Rast P."/>
            <person name="Oberbeckmann S."/>
            <person name="Bunk B."/>
            <person name="Jeske O."/>
            <person name="Meyerdierks A."/>
            <person name="Storesund J.E."/>
            <person name="Kallscheuer N."/>
            <person name="Luecker S."/>
            <person name="Lage O.M."/>
            <person name="Pohl T."/>
            <person name="Merkel B.J."/>
            <person name="Hornburger P."/>
            <person name="Mueller R.-W."/>
            <person name="Bruemmer F."/>
            <person name="Labrenz M."/>
            <person name="Spormann A.M."/>
            <person name="Op den Camp H."/>
            <person name="Overmann J."/>
            <person name="Amann R."/>
            <person name="Jetten M.S.M."/>
            <person name="Mascher T."/>
            <person name="Medema M.H."/>
            <person name="Devos D.P."/>
            <person name="Kaster A.-K."/>
            <person name="Ovreas L."/>
            <person name="Rohde M."/>
            <person name="Galperin M.Y."/>
            <person name="Jogler C."/>
        </authorList>
    </citation>
    <scope>NUCLEOTIDE SEQUENCE [LARGE SCALE GENOMIC DNA]</scope>
    <source>
        <strain evidence="2 3">Enr17</strain>
    </source>
</reference>
<dbReference type="AlphaFoldDB" id="A0A518IFN8"/>
<evidence type="ECO:0000313" key="2">
    <source>
        <dbReference type="EMBL" id="QDV51890.1"/>
    </source>
</evidence>
<dbReference type="Pfam" id="PF13527">
    <property type="entry name" value="Acetyltransf_9"/>
    <property type="match status" value="1"/>
</dbReference>
<organism evidence="2 3">
    <name type="scientific">Gimesia fumaroli</name>
    <dbReference type="NCBI Taxonomy" id="2527976"/>
    <lineage>
        <taxon>Bacteria</taxon>
        <taxon>Pseudomonadati</taxon>
        <taxon>Planctomycetota</taxon>
        <taxon>Planctomycetia</taxon>
        <taxon>Planctomycetales</taxon>
        <taxon>Planctomycetaceae</taxon>
        <taxon>Gimesia</taxon>
    </lineage>
</organism>
<dbReference type="CDD" id="cd04301">
    <property type="entry name" value="NAT_SF"/>
    <property type="match status" value="1"/>
</dbReference>
<dbReference type="OrthoDB" id="9797178at2"/>
<dbReference type="InterPro" id="IPR016181">
    <property type="entry name" value="Acyl_CoA_acyltransferase"/>
</dbReference>
<feature type="domain" description="N-acetyltransferase" evidence="1">
    <location>
        <begin position="1"/>
        <end position="150"/>
    </location>
</feature>
<dbReference type="PANTHER" id="PTHR43617:SF2">
    <property type="entry name" value="UPF0039 PROTEIN SLL0451"/>
    <property type="match status" value="1"/>
</dbReference>